<dbReference type="Gene3D" id="3.40.50.1820">
    <property type="entry name" value="alpha/beta hydrolase"/>
    <property type="match status" value="1"/>
</dbReference>
<sequence>MEIGTADYAHFLPAEHRERCTEPRSDWWDWRGRRVHLLRSAPSDAPVRLLGVHGAGGRAAALWPAISAVAGELAEIVVPDLPLFGDTVEPDPTGVRYSTWIEMLADLVLAESGDRRPLVLFGASMGGLLAYQTAARTRLAAAVVATCLLDPSDPEAMRSAARIGALGAHARALLAPLARVAGRARLPLSWVDDLGSMSRDPRLSRLCARDRKGGATRVPIAFLSDFAHFEHTRPEQFDAAPLTLAHPAEDGWTPPANSIRFLERVAAPARLVLLEGCGHFPIEEPGLGQLRSTARRVLREAT</sequence>
<dbReference type="Pfam" id="PF12697">
    <property type="entry name" value="Abhydrolase_6"/>
    <property type="match status" value="1"/>
</dbReference>
<proteinExistence type="predicted"/>
<comment type="caution">
    <text evidence="2">The sequence shown here is derived from an EMBL/GenBank/DDBJ whole genome shotgun (WGS) entry which is preliminary data.</text>
</comment>
<protein>
    <submittedName>
        <fullName evidence="2">Alpha/beta fold hydrolase</fullName>
    </submittedName>
</protein>
<dbReference type="PANTHER" id="PTHR46438">
    <property type="entry name" value="ALPHA/BETA-HYDROLASES SUPERFAMILY PROTEIN"/>
    <property type="match status" value="1"/>
</dbReference>
<name>A0ABW2LF07_9PSEU</name>
<dbReference type="RefSeq" id="WP_380663756.1">
    <property type="nucleotide sequence ID" value="NZ_JBHTCJ010000001.1"/>
</dbReference>
<evidence type="ECO:0000313" key="3">
    <source>
        <dbReference type="Proteomes" id="UP001596504"/>
    </source>
</evidence>
<dbReference type="GO" id="GO:0016787">
    <property type="term" value="F:hydrolase activity"/>
    <property type="evidence" value="ECO:0007669"/>
    <property type="project" value="UniProtKB-KW"/>
</dbReference>
<organism evidence="2 3">
    <name type="scientific">Saccharopolyspora griseoalba</name>
    <dbReference type="NCBI Taxonomy" id="1431848"/>
    <lineage>
        <taxon>Bacteria</taxon>
        <taxon>Bacillati</taxon>
        <taxon>Actinomycetota</taxon>
        <taxon>Actinomycetes</taxon>
        <taxon>Pseudonocardiales</taxon>
        <taxon>Pseudonocardiaceae</taxon>
        <taxon>Saccharopolyspora</taxon>
    </lineage>
</organism>
<evidence type="ECO:0000259" key="1">
    <source>
        <dbReference type="Pfam" id="PF12697"/>
    </source>
</evidence>
<dbReference type="SUPFAM" id="SSF53474">
    <property type="entry name" value="alpha/beta-Hydrolases"/>
    <property type="match status" value="1"/>
</dbReference>
<dbReference type="Proteomes" id="UP001596504">
    <property type="component" value="Unassembled WGS sequence"/>
</dbReference>
<accession>A0ABW2LF07</accession>
<gene>
    <name evidence="2" type="ORF">ACFQRI_02290</name>
</gene>
<reference evidence="3" key="1">
    <citation type="journal article" date="2019" name="Int. J. Syst. Evol. Microbiol.">
        <title>The Global Catalogue of Microorganisms (GCM) 10K type strain sequencing project: providing services to taxonomists for standard genome sequencing and annotation.</title>
        <authorList>
            <consortium name="The Broad Institute Genomics Platform"/>
            <consortium name="The Broad Institute Genome Sequencing Center for Infectious Disease"/>
            <person name="Wu L."/>
            <person name="Ma J."/>
        </authorList>
    </citation>
    <scope>NUCLEOTIDE SEQUENCE [LARGE SCALE GENOMIC DNA]</scope>
    <source>
        <strain evidence="3">WLHS5</strain>
    </source>
</reference>
<dbReference type="InterPro" id="IPR029058">
    <property type="entry name" value="AB_hydrolase_fold"/>
</dbReference>
<dbReference type="EMBL" id="JBHTCJ010000001">
    <property type="protein sequence ID" value="MFC7340225.1"/>
    <property type="molecule type" value="Genomic_DNA"/>
</dbReference>
<keyword evidence="3" id="KW-1185">Reference proteome</keyword>
<keyword evidence="2" id="KW-0378">Hydrolase</keyword>
<feature type="domain" description="AB hydrolase-1" evidence="1">
    <location>
        <begin position="52"/>
        <end position="285"/>
    </location>
</feature>
<dbReference type="InterPro" id="IPR000073">
    <property type="entry name" value="AB_hydrolase_1"/>
</dbReference>
<evidence type="ECO:0000313" key="2">
    <source>
        <dbReference type="EMBL" id="MFC7340225.1"/>
    </source>
</evidence>